<feature type="domain" description="HTH araC/xylS-type" evidence="3">
    <location>
        <begin position="221"/>
        <end position="319"/>
    </location>
</feature>
<gene>
    <name evidence="4" type="ORF">DFR42_101786</name>
</gene>
<sequence>MPRIQEVYFLLLPDTLLLDIAGPADALLFANRYQDEVRFEMRFISPQQSINSSVGLRLGPMQALPAELDADAILVLPGLIGGNEVYALPDAQVAISWLAQHFRPSHRLVCICSGALMAARAGLLSGHKATTHHNHCLDLSSIDSSIKVEENRIFVEDGRICTSAGVTAGIDLALHLINELAGPLAASAVARNLVVYMRRSGNDPQLSPWLKYRNHLHPAVHKMQDAMVKNPAHPWNLTELANIACSSSRHATRVFKLHTEVSIQAYLTSLRLSLASKFLANTDWSIERIAESSGFGSARQFRRIWNMHFPAPPSASQFR</sequence>
<dbReference type="SUPFAM" id="SSF52317">
    <property type="entry name" value="Class I glutamine amidotransferase-like"/>
    <property type="match status" value="1"/>
</dbReference>
<dbReference type="Pfam" id="PF01965">
    <property type="entry name" value="DJ-1_PfpI"/>
    <property type="match status" value="1"/>
</dbReference>
<dbReference type="Gene3D" id="3.40.50.880">
    <property type="match status" value="1"/>
</dbReference>
<evidence type="ECO:0000313" key="4">
    <source>
        <dbReference type="EMBL" id="PXX47209.1"/>
    </source>
</evidence>
<proteinExistence type="predicted"/>
<dbReference type="InterPro" id="IPR002818">
    <property type="entry name" value="DJ-1/PfpI"/>
</dbReference>
<keyword evidence="5" id="KW-1185">Reference proteome</keyword>
<dbReference type="Pfam" id="PF12833">
    <property type="entry name" value="HTH_18"/>
    <property type="match status" value="1"/>
</dbReference>
<reference evidence="4 5" key="1">
    <citation type="submission" date="2018-05" db="EMBL/GenBank/DDBJ databases">
        <title>Genomic Encyclopedia of Type Strains, Phase IV (KMG-IV): sequencing the most valuable type-strain genomes for metagenomic binning, comparative biology and taxonomic classification.</title>
        <authorList>
            <person name="Goeker M."/>
        </authorList>
    </citation>
    <scope>NUCLEOTIDE SEQUENCE [LARGE SCALE GENOMIC DNA]</scope>
    <source>
        <strain evidence="4 5">DSM 19792</strain>
    </source>
</reference>
<evidence type="ECO:0000259" key="3">
    <source>
        <dbReference type="PROSITE" id="PS01124"/>
    </source>
</evidence>
<dbReference type="EMBL" id="QJKB01000001">
    <property type="protein sequence ID" value="PXX47209.1"/>
    <property type="molecule type" value="Genomic_DNA"/>
</dbReference>
<evidence type="ECO:0000256" key="2">
    <source>
        <dbReference type="ARBA" id="ARBA00023163"/>
    </source>
</evidence>
<dbReference type="Proteomes" id="UP000247792">
    <property type="component" value="Unassembled WGS sequence"/>
</dbReference>
<dbReference type="Gene3D" id="1.10.10.60">
    <property type="entry name" value="Homeodomain-like"/>
    <property type="match status" value="1"/>
</dbReference>
<dbReference type="OrthoDB" id="9794896at2"/>
<evidence type="ECO:0000313" key="5">
    <source>
        <dbReference type="Proteomes" id="UP000247792"/>
    </source>
</evidence>
<organism evidence="4 5">
    <name type="scientific">Undibacterium pigrum</name>
    <dbReference type="NCBI Taxonomy" id="401470"/>
    <lineage>
        <taxon>Bacteria</taxon>
        <taxon>Pseudomonadati</taxon>
        <taxon>Pseudomonadota</taxon>
        <taxon>Betaproteobacteria</taxon>
        <taxon>Burkholderiales</taxon>
        <taxon>Oxalobacteraceae</taxon>
        <taxon>Undibacterium</taxon>
    </lineage>
</organism>
<accession>A0A318JIF4</accession>
<dbReference type="SMART" id="SM00342">
    <property type="entry name" value="HTH_ARAC"/>
    <property type="match status" value="1"/>
</dbReference>
<protein>
    <submittedName>
        <fullName evidence="4">Transcriptional regulator GlxA family with amidase domain</fullName>
    </submittedName>
</protein>
<dbReference type="PROSITE" id="PS01124">
    <property type="entry name" value="HTH_ARAC_FAMILY_2"/>
    <property type="match status" value="1"/>
</dbReference>
<dbReference type="PANTHER" id="PTHR43130:SF3">
    <property type="entry name" value="HTH-TYPE TRANSCRIPTIONAL REGULATOR RV1931C"/>
    <property type="match status" value="1"/>
</dbReference>
<dbReference type="AlphaFoldDB" id="A0A318JIF4"/>
<comment type="caution">
    <text evidence="4">The sequence shown here is derived from an EMBL/GenBank/DDBJ whole genome shotgun (WGS) entry which is preliminary data.</text>
</comment>
<dbReference type="InterPro" id="IPR018060">
    <property type="entry name" value="HTH_AraC"/>
</dbReference>
<dbReference type="PANTHER" id="PTHR43130">
    <property type="entry name" value="ARAC-FAMILY TRANSCRIPTIONAL REGULATOR"/>
    <property type="match status" value="1"/>
</dbReference>
<evidence type="ECO:0000256" key="1">
    <source>
        <dbReference type="ARBA" id="ARBA00023015"/>
    </source>
</evidence>
<dbReference type="InterPro" id="IPR029062">
    <property type="entry name" value="Class_I_gatase-like"/>
</dbReference>
<dbReference type="InterPro" id="IPR052158">
    <property type="entry name" value="INH-QAR"/>
</dbReference>
<dbReference type="SUPFAM" id="SSF46689">
    <property type="entry name" value="Homeodomain-like"/>
    <property type="match status" value="2"/>
</dbReference>
<keyword evidence="2" id="KW-0804">Transcription</keyword>
<dbReference type="CDD" id="cd03137">
    <property type="entry name" value="GATase1_AraC_1"/>
    <property type="match status" value="1"/>
</dbReference>
<dbReference type="RefSeq" id="WP_110253608.1">
    <property type="nucleotide sequence ID" value="NZ_QJKB01000001.1"/>
</dbReference>
<dbReference type="GO" id="GO:0043565">
    <property type="term" value="F:sequence-specific DNA binding"/>
    <property type="evidence" value="ECO:0007669"/>
    <property type="project" value="InterPro"/>
</dbReference>
<dbReference type="GO" id="GO:0003700">
    <property type="term" value="F:DNA-binding transcription factor activity"/>
    <property type="evidence" value="ECO:0007669"/>
    <property type="project" value="InterPro"/>
</dbReference>
<keyword evidence="1" id="KW-0805">Transcription regulation</keyword>
<name>A0A318JIF4_9BURK</name>
<dbReference type="InterPro" id="IPR009057">
    <property type="entry name" value="Homeodomain-like_sf"/>
</dbReference>